<dbReference type="OrthoDB" id="16464at2759"/>
<evidence type="ECO:0000313" key="2">
    <source>
        <dbReference type="EMBL" id="RKP14677.1"/>
    </source>
</evidence>
<gene>
    <name evidence="2" type="ORF">BJ684DRAFT_8170</name>
</gene>
<reference evidence="3" key="1">
    <citation type="journal article" date="2018" name="Nat. Microbiol.">
        <title>Leveraging single-cell genomics to expand the fungal tree of life.</title>
        <authorList>
            <person name="Ahrendt S.R."/>
            <person name="Quandt C.A."/>
            <person name="Ciobanu D."/>
            <person name="Clum A."/>
            <person name="Salamov A."/>
            <person name="Andreopoulos B."/>
            <person name="Cheng J.F."/>
            <person name="Woyke T."/>
            <person name="Pelin A."/>
            <person name="Henrissat B."/>
            <person name="Reynolds N.K."/>
            <person name="Benny G.L."/>
            <person name="Smith M.E."/>
            <person name="James T.Y."/>
            <person name="Grigoriev I.V."/>
        </authorList>
    </citation>
    <scope>NUCLEOTIDE SEQUENCE [LARGE SCALE GENOMIC DNA]</scope>
</reference>
<keyword evidence="3" id="KW-1185">Reference proteome</keyword>
<dbReference type="Proteomes" id="UP000267251">
    <property type="component" value="Unassembled WGS sequence"/>
</dbReference>
<dbReference type="EMBL" id="KZ987804">
    <property type="protein sequence ID" value="RKP14677.1"/>
    <property type="molecule type" value="Genomic_DNA"/>
</dbReference>
<dbReference type="Pfam" id="PF01370">
    <property type="entry name" value="Epimerase"/>
    <property type="match status" value="1"/>
</dbReference>
<proteinExistence type="predicted"/>
<dbReference type="InterPro" id="IPR036291">
    <property type="entry name" value="NAD(P)-bd_dom_sf"/>
</dbReference>
<organism evidence="2 3">
    <name type="scientific">Piptocephalis cylindrospora</name>
    <dbReference type="NCBI Taxonomy" id="1907219"/>
    <lineage>
        <taxon>Eukaryota</taxon>
        <taxon>Fungi</taxon>
        <taxon>Fungi incertae sedis</taxon>
        <taxon>Zoopagomycota</taxon>
        <taxon>Zoopagomycotina</taxon>
        <taxon>Zoopagomycetes</taxon>
        <taxon>Zoopagales</taxon>
        <taxon>Piptocephalidaceae</taxon>
        <taxon>Piptocephalis</taxon>
    </lineage>
</organism>
<feature type="domain" description="NAD-dependent epimerase/dehydratase" evidence="1">
    <location>
        <begin position="5"/>
        <end position="233"/>
    </location>
</feature>
<dbReference type="PANTHER" id="PTHR43245:SF11">
    <property type="entry name" value="LD23561P"/>
    <property type="match status" value="1"/>
</dbReference>
<dbReference type="InterPro" id="IPR050177">
    <property type="entry name" value="Lipid_A_modif_metabolic_enz"/>
</dbReference>
<accession>A0A4P9Y6J7</accession>
<evidence type="ECO:0000313" key="3">
    <source>
        <dbReference type="Proteomes" id="UP000267251"/>
    </source>
</evidence>
<dbReference type="Gene3D" id="3.40.50.720">
    <property type="entry name" value="NAD(P)-binding Rossmann-like Domain"/>
    <property type="match status" value="1"/>
</dbReference>
<dbReference type="AlphaFoldDB" id="A0A4P9Y6J7"/>
<evidence type="ECO:0000259" key="1">
    <source>
        <dbReference type="Pfam" id="PF01370"/>
    </source>
</evidence>
<dbReference type="SUPFAM" id="SSF51735">
    <property type="entry name" value="NAD(P)-binding Rossmann-fold domains"/>
    <property type="match status" value="1"/>
</dbReference>
<dbReference type="InterPro" id="IPR001509">
    <property type="entry name" value="Epimerase_deHydtase"/>
</dbReference>
<name>A0A4P9Y6J7_9FUNG</name>
<protein>
    <recommendedName>
        <fullName evidence="1">NAD-dependent epimerase/dehydratase domain-containing protein</fullName>
    </recommendedName>
</protein>
<dbReference type="PANTHER" id="PTHR43245">
    <property type="entry name" value="BIFUNCTIONAL POLYMYXIN RESISTANCE PROTEIN ARNA"/>
    <property type="match status" value="1"/>
</dbReference>
<sequence length="387" mass="43960">MGPSVLLFGGIQQLGRHIMAYILESGLSEDIRVLDYEHPDTAYLSRHHRKLLKQVDFRQMDLGCATTVQRAFERRDGQGWDFVINASFEGEYQLTEKSYCQRIMRVAELTSREAKARGCRAFIQLSYGIAFRYASSMGLAVEKDFTESRPHFIRGQSILEAERVVQIPGLPVVILRYAEVYGPDLTFGLAFNIPFYRIYAQLGDVLNSFADPQGRMSTVHVQDVARATWHACLWKSGDLEQEGVETEERKDILDPVTQDVSIFHLADDGDSRMGTISEYLGNACGSSTNYSGRCFRACMLSALRLNKIREAVNTRHNTAWMRMLEENNVHRSPFIPYIHPELLHHFTLGMEGSLFSRQTGFAYAFPRLTQAAISDVVDGWIRRGLLP</sequence>